<sequence length="356" mass="38519">MSTDAIIGFVSLIISCLGFGFMFAPLRKYDCKDGFFVQWVQCAVVFLFGVGIQIAQGMPKVNLLASVGGILYATGNVCSVPIVKGIGIGLGMLIWGSIQITIGWCIARFGMFGTKVQEVQNDPMNYAGLVLTIVSGIMFVFVKSEENESTPQEPKKDTPLKNPPPMDTGDASNNNSATSESTASTDLPSVDKKVSLPKLSKTKIICIAMSVALGILHGFMMTPIVYIQDTDSNASQNVLDYVFSHYCGVFTFSTLYFFAYTLVMRGKPYIHAELVLPSILYGILWSVAMVLFFISNHKLSQTVSYPITARLPAIIGALTDVFFYKSIKGKKNLAFLGVSVSLGIIGVVLVGLSNNV</sequence>
<feature type="transmembrane region" description="Helical" evidence="7">
    <location>
        <begin position="333"/>
        <end position="352"/>
    </location>
</feature>
<evidence type="ECO:0000313" key="8">
    <source>
        <dbReference type="Proteomes" id="UP000492821"/>
    </source>
</evidence>
<feature type="transmembrane region" description="Helical" evidence="7">
    <location>
        <begin position="61"/>
        <end position="83"/>
    </location>
</feature>
<dbReference type="GO" id="GO:0016020">
    <property type="term" value="C:membrane"/>
    <property type="evidence" value="ECO:0007669"/>
    <property type="project" value="UniProtKB-SubCell"/>
</dbReference>
<evidence type="ECO:0000256" key="2">
    <source>
        <dbReference type="ARBA" id="ARBA00005731"/>
    </source>
</evidence>
<reference evidence="9" key="2">
    <citation type="submission" date="2020-10" db="UniProtKB">
        <authorList>
            <consortium name="WormBaseParasite"/>
        </authorList>
    </citation>
    <scope>IDENTIFICATION</scope>
</reference>
<evidence type="ECO:0000256" key="4">
    <source>
        <dbReference type="ARBA" id="ARBA00022989"/>
    </source>
</evidence>
<evidence type="ECO:0000256" key="5">
    <source>
        <dbReference type="ARBA" id="ARBA00023136"/>
    </source>
</evidence>
<name>A0A7E4VZK1_PANRE</name>
<feature type="transmembrane region" description="Helical" evidence="7">
    <location>
        <begin position="90"/>
        <end position="111"/>
    </location>
</feature>
<feature type="transmembrane region" description="Helical" evidence="7">
    <location>
        <begin position="123"/>
        <end position="142"/>
    </location>
</feature>
<accession>A0A7E4VZK1</accession>
<feature type="transmembrane region" description="Helical" evidence="7">
    <location>
        <begin position="274"/>
        <end position="295"/>
    </location>
</feature>
<feature type="transmembrane region" description="Helical" evidence="7">
    <location>
        <begin position="204"/>
        <end position="227"/>
    </location>
</feature>
<dbReference type="InterPro" id="IPR012435">
    <property type="entry name" value="TMEM144"/>
</dbReference>
<evidence type="ECO:0000256" key="3">
    <source>
        <dbReference type="ARBA" id="ARBA00022692"/>
    </source>
</evidence>
<feature type="transmembrane region" description="Helical" evidence="7">
    <location>
        <begin position="36"/>
        <end position="55"/>
    </location>
</feature>
<dbReference type="InterPro" id="IPR010651">
    <property type="entry name" value="Sugar_transport"/>
</dbReference>
<dbReference type="PANTHER" id="PTHR16119:SF18">
    <property type="entry name" value="TRANSMEMBRANE PROTEIN 144 HOMOLOG"/>
    <property type="match status" value="1"/>
</dbReference>
<dbReference type="Proteomes" id="UP000492821">
    <property type="component" value="Unassembled WGS sequence"/>
</dbReference>
<dbReference type="AlphaFoldDB" id="A0A7E4VZK1"/>
<evidence type="ECO:0000256" key="7">
    <source>
        <dbReference type="SAM" id="Phobius"/>
    </source>
</evidence>
<feature type="region of interest" description="Disordered" evidence="6">
    <location>
        <begin position="146"/>
        <end position="188"/>
    </location>
</feature>
<feature type="compositionally biased region" description="Low complexity" evidence="6">
    <location>
        <begin position="171"/>
        <end position="185"/>
    </location>
</feature>
<dbReference type="Pfam" id="PF07857">
    <property type="entry name" value="TMEM144"/>
    <property type="match status" value="1"/>
</dbReference>
<comment type="similarity">
    <text evidence="2">Belongs to the TMEM144 family.</text>
</comment>
<reference evidence="8" key="1">
    <citation type="journal article" date="2013" name="Genetics">
        <title>The draft genome and transcriptome of Panagrellus redivivus are shaped by the harsh demands of a free-living lifestyle.</title>
        <authorList>
            <person name="Srinivasan J."/>
            <person name="Dillman A.R."/>
            <person name="Macchietto M.G."/>
            <person name="Heikkinen L."/>
            <person name="Lakso M."/>
            <person name="Fracchia K.M."/>
            <person name="Antoshechkin I."/>
            <person name="Mortazavi A."/>
            <person name="Wong G."/>
            <person name="Sternberg P.W."/>
        </authorList>
    </citation>
    <scope>NUCLEOTIDE SEQUENCE [LARGE SCALE GENOMIC DNA]</scope>
    <source>
        <strain evidence="8">MT8872</strain>
    </source>
</reference>
<dbReference type="PANTHER" id="PTHR16119">
    <property type="entry name" value="TRANSMEMBRANE PROTEIN 144"/>
    <property type="match status" value="1"/>
</dbReference>
<organism evidence="8 9">
    <name type="scientific">Panagrellus redivivus</name>
    <name type="common">Microworm</name>
    <dbReference type="NCBI Taxonomy" id="6233"/>
    <lineage>
        <taxon>Eukaryota</taxon>
        <taxon>Metazoa</taxon>
        <taxon>Ecdysozoa</taxon>
        <taxon>Nematoda</taxon>
        <taxon>Chromadorea</taxon>
        <taxon>Rhabditida</taxon>
        <taxon>Tylenchina</taxon>
        <taxon>Panagrolaimomorpha</taxon>
        <taxon>Panagrolaimoidea</taxon>
        <taxon>Panagrolaimidae</taxon>
        <taxon>Panagrellus</taxon>
    </lineage>
</organism>
<feature type="transmembrane region" description="Helical" evidence="7">
    <location>
        <begin position="6"/>
        <end position="24"/>
    </location>
</feature>
<proteinExistence type="inferred from homology"/>
<feature type="transmembrane region" description="Helical" evidence="7">
    <location>
        <begin position="243"/>
        <end position="262"/>
    </location>
</feature>
<dbReference type="GO" id="GO:0015144">
    <property type="term" value="F:carbohydrate transmembrane transporter activity"/>
    <property type="evidence" value="ECO:0007669"/>
    <property type="project" value="InterPro"/>
</dbReference>
<evidence type="ECO:0000256" key="1">
    <source>
        <dbReference type="ARBA" id="ARBA00004141"/>
    </source>
</evidence>
<feature type="transmembrane region" description="Helical" evidence="7">
    <location>
        <begin position="307"/>
        <end position="324"/>
    </location>
</feature>
<evidence type="ECO:0000313" key="9">
    <source>
        <dbReference type="WBParaSite" id="Pan_g5313.t1"/>
    </source>
</evidence>
<evidence type="ECO:0000256" key="6">
    <source>
        <dbReference type="SAM" id="MobiDB-lite"/>
    </source>
</evidence>
<keyword evidence="3 7" id="KW-0812">Transmembrane</keyword>
<keyword evidence="5 7" id="KW-0472">Membrane</keyword>
<keyword evidence="8" id="KW-1185">Reference proteome</keyword>
<comment type="subcellular location">
    <subcellularLocation>
        <location evidence="1">Membrane</location>
        <topology evidence="1">Multi-pass membrane protein</topology>
    </subcellularLocation>
</comment>
<dbReference type="WBParaSite" id="Pan_g5313.t1">
    <property type="protein sequence ID" value="Pan_g5313.t1"/>
    <property type="gene ID" value="Pan_g5313"/>
</dbReference>
<protein>
    <submittedName>
        <fullName evidence="9">Transmembrane protein 144</fullName>
    </submittedName>
</protein>
<keyword evidence="4 7" id="KW-1133">Transmembrane helix</keyword>